<dbReference type="PROSITE" id="PS00678">
    <property type="entry name" value="WD_REPEATS_1"/>
    <property type="match status" value="1"/>
</dbReference>
<keyword evidence="6" id="KW-1185">Reference proteome</keyword>
<accession>A0BQ81</accession>
<feature type="repeat" description="WD" evidence="3">
    <location>
        <begin position="345"/>
        <end position="378"/>
    </location>
</feature>
<sequence>MITQIEIYNPQSNHLSSDDESNQYLNPEQQELRKLKKIIDFTKEEFEQIRNEFQDQYINVSQFVFILQEIKKADVQTLVYFYQLIDTLEKNLVNFEQFSNFLVEMHDWINREHSLYTIKLKQKEIEGQKTNPIDKMFEIDGQFAYLEQNQKKLCILNPNNFSEIAQISISNISILNILYIEDFQTLVMSSNDKFLNFYDLKANKLQSRFQVPELQSHLQYSQENKVLYTATDNGTIYSWDVEKIFSKEFLEFIKSGPKLSDCFKLVIVDQPLMIEEQEKQDGVVKKGITCMLCIDCLEILAVGSNDTLIRLYENKIKATQKLKIAETMKTKFGIKKTLSGDHKILQGHKKRIKQFSYCPEFKYLISCSYDYDVVIWNIYLEHPVAKLLGHEASLVSVLSISKRIPIIVSCDIKGVIRVWDPKTFQSIQHIKLDETNNNIKSIIYLKQKDIVIVGCRNFLIYEFQQSFDPNVTDDMPIQCLCYSNKYLELHIATRKTIKTWCMRSGLIKRLSGNFVNHDIYTFCLDYTQRRGFIGTHQGNIFCLDLFTGKIIKEMKNNFTKEISHLSYSEKYHTLIASSWDKQIRIYHDEDNKEIILRNIKNAHPTEIYCGAFSENLMLIATSSKQSEIRLWDFEKGTQFSRLKASGEVLFLKFMDPYPLLACSDHQGHIVIYIVLSNDLGLPPSQSKSCAVIWKNMFTIMKASPVYSIEFNHIDGCLLIGDENGDIRILSITQIIKNCQIKKIKHQDIAQNKNPHRFFQLNYQEYDVQLEPLNPLLSERTAYQVTVWKAHKTQIKQIIISYEFQDGLIISLSLDMQVKFWNNAGKLILILKQGQNQPQNLVTISQFKTKTQSLIDQVEAELPKLRYALPIKKTTRFRSVTQHDKNKTRLGFDMKDQYRQLDQIDSLSIYQTLKELEKMEEKKELRKKRELEQFGRDQQGIGQFHNKKKQFY</sequence>
<feature type="repeat" description="WD" evidence="3">
    <location>
        <begin position="600"/>
        <end position="641"/>
    </location>
</feature>
<dbReference type="STRING" id="5888.A0BQ81"/>
<dbReference type="EMBL" id="CT868008">
    <property type="protein sequence ID" value="CAK60698.1"/>
    <property type="molecule type" value="Genomic_DNA"/>
</dbReference>
<dbReference type="eggNOG" id="KOG2127">
    <property type="taxonomic scope" value="Eukaryota"/>
</dbReference>
<dbReference type="Proteomes" id="UP000000600">
    <property type="component" value="Unassembled WGS sequence"/>
</dbReference>
<dbReference type="OrthoDB" id="1068471at2759"/>
<evidence type="ECO:0000256" key="4">
    <source>
        <dbReference type="SAM" id="MobiDB-lite"/>
    </source>
</evidence>
<feature type="region of interest" description="Disordered" evidence="4">
    <location>
        <begin position="929"/>
        <end position="951"/>
    </location>
</feature>
<dbReference type="InParanoid" id="A0BQ81"/>
<dbReference type="KEGG" id="ptm:GSPATT00005449001"/>
<dbReference type="PANTHER" id="PTHR44324">
    <property type="entry name" value="WD40 REPEAT DOMAIN 95"/>
    <property type="match status" value="1"/>
</dbReference>
<evidence type="ECO:0000313" key="6">
    <source>
        <dbReference type="Proteomes" id="UP000000600"/>
    </source>
</evidence>
<dbReference type="InterPro" id="IPR036322">
    <property type="entry name" value="WD40_repeat_dom_sf"/>
</dbReference>
<dbReference type="PROSITE" id="PS50294">
    <property type="entry name" value="WD_REPEATS_REGION"/>
    <property type="match status" value="1"/>
</dbReference>
<proteinExistence type="predicted"/>
<keyword evidence="2" id="KW-0677">Repeat</keyword>
<evidence type="ECO:0000256" key="3">
    <source>
        <dbReference type="PROSITE-ProRule" id="PRU00221"/>
    </source>
</evidence>
<dbReference type="InterPro" id="IPR001680">
    <property type="entry name" value="WD40_rpt"/>
</dbReference>
<dbReference type="InterPro" id="IPR051242">
    <property type="entry name" value="WD-EF-hand_domain"/>
</dbReference>
<evidence type="ECO:0000313" key="5">
    <source>
        <dbReference type="EMBL" id="CAK60698.1"/>
    </source>
</evidence>
<dbReference type="GeneID" id="5013880"/>
<dbReference type="RefSeq" id="XP_001428096.1">
    <property type="nucleotide sequence ID" value="XM_001428059.1"/>
</dbReference>
<dbReference type="SUPFAM" id="SSF50978">
    <property type="entry name" value="WD40 repeat-like"/>
    <property type="match status" value="3"/>
</dbReference>
<dbReference type="OMA" id="FTKEISH"/>
<dbReference type="Pfam" id="PF00400">
    <property type="entry name" value="WD40"/>
    <property type="match status" value="4"/>
</dbReference>
<dbReference type="AlphaFoldDB" id="A0BQ81"/>
<gene>
    <name evidence="5" type="ORF">GSPATT00005449001</name>
</gene>
<dbReference type="PROSITE" id="PS50082">
    <property type="entry name" value="WD_REPEATS_2"/>
    <property type="match status" value="2"/>
</dbReference>
<dbReference type="SMART" id="SM00320">
    <property type="entry name" value="WD40"/>
    <property type="match status" value="10"/>
</dbReference>
<protein>
    <submittedName>
        <fullName evidence="5">Uncharacterized protein</fullName>
    </submittedName>
</protein>
<reference evidence="5 6" key="1">
    <citation type="journal article" date="2006" name="Nature">
        <title>Global trends of whole-genome duplications revealed by the ciliate Paramecium tetraurelia.</title>
        <authorList>
            <consortium name="Genoscope"/>
            <person name="Aury J.-M."/>
            <person name="Jaillon O."/>
            <person name="Duret L."/>
            <person name="Noel B."/>
            <person name="Jubin C."/>
            <person name="Porcel B.M."/>
            <person name="Segurens B."/>
            <person name="Daubin V."/>
            <person name="Anthouard V."/>
            <person name="Aiach N."/>
            <person name="Arnaiz O."/>
            <person name="Billaut A."/>
            <person name="Beisson J."/>
            <person name="Blanc I."/>
            <person name="Bouhouche K."/>
            <person name="Camara F."/>
            <person name="Duharcourt S."/>
            <person name="Guigo R."/>
            <person name="Gogendeau D."/>
            <person name="Katinka M."/>
            <person name="Keller A.-M."/>
            <person name="Kissmehl R."/>
            <person name="Klotz C."/>
            <person name="Koll F."/>
            <person name="Le Moue A."/>
            <person name="Lepere C."/>
            <person name="Malinsky S."/>
            <person name="Nowacki M."/>
            <person name="Nowak J.K."/>
            <person name="Plattner H."/>
            <person name="Poulain J."/>
            <person name="Ruiz F."/>
            <person name="Serrano V."/>
            <person name="Zagulski M."/>
            <person name="Dessen P."/>
            <person name="Betermier M."/>
            <person name="Weissenbach J."/>
            <person name="Scarpelli C."/>
            <person name="Schachter V."/>
            <person name="Sperling L."/>
            <person name="Meyer E."/>
            <person name="Cohen J."/>
            <person name="Wincker P."/>
        </authorList>
    </citation>
    <scope>NUCLEOTIDE SEQUENCE [LARGE SCALE GENOMIC DNA]</scope>
    <source>
        <strain evidence="5 6">Stock d4-2</strain>
    </source>
</reference>
<evidence type="ECO:0000256" key="1">
    <source>
        <dbReference type="ARBA" id="ARBA00022574"/>
    </source>
</evidence>
<dbReference type="InterPro" id="IPR015943">
    <property type="entry name" value="WD40/YVTN_repeat-like_dom_sf"/>
</dbReference>
<dbReference type="Gene3D" id="2.130.10.10">
    <property type="entry name" value="YVTN repeat-like/Quinoprotein amine dehydrogenase"/>
    <property type="match status" value="3"/>
</dbReference>
<dbReference type="InterPro" id="IPR019775">
    <property type="entry name" value="WD40_repeat_CS"/>
</dbReference>
<keyword evidence="1 3" id="KW-0853">WD repeat</keyword>
<dbReference type="HOGENOM" id="CLU_012604_0_0_1"/>
<name>A0BQ81_PARTE</name>
<evidence type="ECO:0000256" key="2">
    <source>
        <dbReference type="ARBA" id="ARBA00022737"/>
    </source>
</evidence>
<dbReference type="PANTHER" id="PTHR44324:SF4">
    <property type="entry name" value="WD40 REPEAT DOMAIN 95"/>
    <property type="match status" value="1"/>
</dbReference>
<organism evidence="5 6">
    <name type="scientific">Paramecium tetraurelia</name>
    <dbReference type="NCBI Taxonomy" id="5888"/>
    <lineage>
        <taxon>Eukaryota</taxon>
        <taxon>Sar</taxon>
        <taxon>Alveolata</taxon>
        <taxon>Ciliophora</taxon>
        <taxon>Intramacronucleata</taxon>
        <taxon>Oligohymenophorea</taxon>
        <taxon>Peniculida</taxon>
        <taxon>Parameciidae</taxon>
        <taxon>Paramecium</taxon>
    </lineage>
</organism>